<dbReference type="Gene3D" id="1.20.58.80">
    <property type="entry name" value="Phosphotransferase system, lactose/cellobiose-type IIA subunit"/>
    <property type="match status" value="1"/>
</dbReference>
<evidence type="ECO:0000256" key="7">
    <source>
        <dbReference type="ARBA" id="ARBA00022597"/>
    </source>
</evidence>
<gene>
    <name evidence="19" type="ORF">B8A44_04645</name>
    <name evidence="18" type="ORF">FNV33_06650</name>
</gene>
<reference evidence="19 20" key="1">
    <citation type="submission" date="2017-03" db="EMBL/GenBank/DDBJ databases">
        <title>wgs assembly of Dolosigranulum pigrum KPL CDC strains.</title>
        <authorList>
            <person name="Brugger S.D."/>
            <person name="Pettigrew M."/>
            <person name="Kong Y."/>
            <person name="Lemon K.P."/>
        </authorList>
    </citation>
    <scope>NUCLEOTIDE SEQUENCE [LARGE SCALE GENOMIC DNA]</scope>
    <source>
        <strain evidence="19 20">KPL1931_CDC4294-98</strain>
    </source>
</reference>
<dbReference type="SUPFAM" id="SSF46973">
    <property type="entry name" value="Enzyme IIa from lactose specific PTS, IIa-lac"/>
    <property type="match status" value="1"/>
</dbReference>
<reference evidence="18 21" key="2">
    <citation type="submission" date="2019-07" db="EMBL/GenBank/DDBJ databases">
        <title>Genome assembly of a nasal isolate of Dolosigranulum pigrum from a chronic sinusitis patient.</title>
        <authorList>
            <person name="Baig S."/>
            <person name="Overballe-Petersen S."/>
            <person name="Kaspar U."/>
            <person name="Rendboe A."/>
            <person name="de Man T."/>
            <person name="Liu C."/>
            <person name="Price L.B."/>
            <person name="Stegger M."/>
            <person name="Becker K."/>
            <person name="Skytt Andersen P."/>
        </authorList>
    </citation>
    <scope>NUCLEOTIDE SEQUENCE [LARGE SCALE GENOMIC DNA]</scope>
    <source>
        <strain evidence="18 21">83VPs-KB5</strain>
    </source>
</reference>
<protein>
    <recommendedName>
        <fullName evidence="3">PTS system lactose-specific EIIA component</fullName>
    </recommendedName>
    <alternativeName>
        <fullName evidence="12">EIIA-Lac</fullName>
    </alternativeName>
    <alternativeName>
        <fullName evidence="14">EIII-Lac</fullName>
    </alternativeName>
    <alternativeName>
        <fullName evidence="13">Lactose-specific phosphotransferase enzyme IIA component</fullName>
    </alternativeName>
</protein>
<comment type="cofactor">
    <cofactor evidence="16">
        <name>Mg(2+)</name>
        <dbReference type="ChEBI" id="CHEBI:18420"/>
    </cofactor>
    <text evidence="16">Binds 1 Mg(2+) ion per trimer.</text>
</comment>
<evidence type="ECO:0000256" key="6">
    <source>
        <dbReference type="ARBA" id="ARBA00022553"/>
    </source>
</evidence>
<evidence type="ECO:0000256" key="2">
    <source>
        <dbReference type="ARBA" id="ARBA00011233"/>
    </source>
</evidence>
<dbReference type="CDD" id="cd00215">
    <property type="entry name" value="PTS_IIA_lac"/>
    <property type="match status" value="1"/>
</dbReference>
<evidence type="ECO:0000256" key="12">
    <source>
        <dbReference type="ARBA" id="ARBA00030293"/>
    </source>
</evidence>
<dbReference type="RefSeq" id="WP_111952051.1">
    <property type="nucleotide sequence ID" value="NZ_CAJHJL010000002.1"/>
</dbReference>
<keyword evidence="11 16" id="KW-0460">Magnesium</keyword>
<dbReference type="InterPro" id="IPR036542">
    <property type="entry name" value="PTS_IIA_lac/cel_sf"/>
</dbReference>
<evidence type="ECO:0000256" key="1">
    <source>
        <dbReference type="ARBA" id="ARBA00004496"/>
    </source>
</evidence>
<dbReference type="PIRSF" id="PIRSF000699">
    <property type="entry name" value="PTS_IILac_III"/>
    <property type="match status" value="1"/>
</dbReference>
<evidence type="ECO:0000256" key="3">
    <source>
        <dbReference type="ARBA" id="ARBA00014322"/>
    </source>
</evidence>
<keyword evidence="10 16" id="KW-0479">Metal-binding</keyword>
<dbReference type="PANTHER" id="PTHR34382:SF9">
    <property type="entry name" value="PHOSPHOTRANSFERASE SYSTEM SUGAR-SPECIFIC EII COMPONENT"/>
    <property type="match status" value="1"/>
</dbReference>
<dbReference type="GO" id="GO:0005737">
    <property type="term" value="C:cytoplasm"/>
    <property type="evidence" value="ECO:0007669"/>
    <property type="project" value="UniProtKB-SubCell"/>
</dbReference>
<dbReference type="AlphaFoldDB" id="A0A328KNZ2"/>
<evidence type="ECO:0000256" key="13">
    <source>
        <dbReference type="ARBA" id="ARBA00031467"/>
    </source>
</evidence>
<evidence type="ECO:0000256" key="8">
    <source>
        <dbReference type="ARBA" id="ARBA00022679"/>
    </source>
</evidence>
<dbReference type="EMBL" id="NAQV01000015">
    <property type="protein sequence ID" value="RAN63414.1"/>
    <property type="molecule type" value="Genomic_DNA"/>
</dbReference>
<organism evidence="19 20">
    <name type="scientific">Dolosigranulum pigrum</name>
    <dbReference type="NCBI Taxonomy" id="29394"/>
    <lineage>
        <taxon>Bacteria</taxon>
        <taxon>Bacillati</taxon>
        <taxon>Bacillota</taxon>
        <taxon>Bacilli</taxon>
        <taxon>Lactobacillales</taxon>
        <taxon>Carnobacteriaceae</taxon>
        <taxon>Dolosigranulum</taxon>
    </lineage>
</organism>
<evidence type="ECO:0000313" key="18">
    <source>
        <dbReference type="EMBL" id="QDO91745.1"/>
    </source>
</evidence>
<dbReference type="EMBL" id="CP041626">
    <property type="protein sequence ID" value="QDO91745.1"/>
    <property type="molecule type" value="Genomic_DNA"/>
</dbReference>
<dbReference type="Proteomes" id="UP000315953">
    <property type="component" value="Chromosome"/>
</dbReference>
<evidence type="ECO:0000256" key="11">
    <source>
        <dbReference type="ARBA" id="ARBA00022842"/>
    </source>
</evidence>
<feature type="modified residue" description="Phosphohistidine; by HPr" evidence="17">
    <location>
        <position position="78"/>
    </location>
</feature>
<dbReference type="Proteomes" id="UP000249099">
    <property type="component" value="Unassembled WGS sequence"/>
</dbReference>
<evidence type="ECO:0000313" key="19">
    <source>
        <dbReference type="EMBL" id="RAN63414.1"/>
    </source>
</evidence>
<keyword evidence="7" id="KW-0762">Sugar transport</keyword>
<keyword evidence="4" id="KW-0813">Transport</keyword>
<evidence type="ECO:0000256" key="5">
    <source>
        <dbReference type="ARBA" id="ARBA00022490"/>
    </source>
</evidence>
<evidence type="ECO:0000256" key="9">
    <source>
        <dbReference type="ARBA" id="ARBA00022683"/>
    </source>
</evidence>
<dbReference type="PROSITE" id="PS51095">
    <property type="entry name" value="PTS_EIIA_TYPE_3"/>
    <property type="match status" value="1"/>
</dbReference>
<feature type="binding site" evidence="16">
    <location>
        <position position="81"/>
    </location>
    <ligand>
        <name>Mg(2+)</name>
        <dbReference type="ChEBI" id="CHEBI:18420"/>
        <note>ligand shared between all trimeric partners</note>
    </ligand>
</feature>
<keyword evidence="8" id="KW-0808">Transferase</keyword>
<keyword evidence="9" id="KW-0598">Phosphotransferase system</keyword>
<dbReference type="GO" id="GO:0046872">
    <property type="term" value="F:metal ion binding"/>
    <property type="evidence" value="ECO:0007669"/>
    <property type="project" value="UniProtKB-KW"/>
</dbReference>
<evidence type="ECO:0000256" key="17">
    <source>
        <dbReference type="PROSITE-ProRule" id="PRU00418"/>
    </source>
</evidence>
<dbReference type="OrthoDB" id="350602at2"/>
<dbReference type="GO" id="GO:0016740">
    <property type="term" value="F:transferase activity"/>
    <property type="evidence" value="ECO:0007669"/>
    <property type="project" value="UniProtKB-KW"/>
</dbReference>
<evidence type="ECO:0000256" key="4">
    <source>
        <dbReference type="ARBA" id="ARBA00022448"/>
    </source>
</evidence>
<comment type="subunit">
    <text evidence="2">Homotrimer.</text>
</comment>
<dbReference type="KEGG" id="dpm:FNV33_06650"/>
<evidence type="ECO:0000256" key="14">
    <source>
        <dbReference type="ARBA" id="ARBA00032708"/>
    </source>
</evidence>
<comment type="subcellular location">
    <subcellularLocation>
        <location evidence="1">Cytoplasm</location>
    </subcellularLocation>
</comment>
<dbReference type="InterPro" id="IPR003188">
    <property type="entry name" value="PTS_IIA_lac/cel"/>
</dbReference>
<dbReference type="NCBIfam" id="TIGR00823">
    <property type="entry name" value="EIIA-LAC"/>
    <property type="match status" value="1"/>
</dbReference>
<accession>A0A328KNZ2</accession>
<evidence type="ECO:0000256" key="10">
    <source>
        <dbReference type="ARBA" id="ARBA00022723"/>
    </source>
</evidence>
<proteinExistence type="predicted"/>
<dbReference type="GO" id="GO:0009401">
    <property type="term" value="P:phosphoenolpyruvate-dependent sugar phosphotransferase system"/>
    <property type="evidence" value="ECO:0007669"/>
    <property type="project" value="UniProtKB-KW"/>
</dbReference>
<keyword evidence="6" id="KW-0597">Phosphoprotein</keyword>
<sequence>MNREEVGMIGFEIVSYAGEARSQLLEALNLAQKGEFDQAEELVEKAGKTLSQAHKSQTEVLQQEASGEYSDIGFIMIHGQDHLMTAILLKDVIKHFIELYKRN</sequence>
<keyword evidence="5" id="KW-0963">Cytoplasm</keyword>
<feature type="active site" description="Tele-phosphohistidine intermediate" evidence="15">
    <location>
        <position position="78"/>
    </location>
</feature>
<dbReference type="Pfam" id="PF02255">
    <property type="entry name" value="PTS_IIA"/>
    <property type="match status" value="1"/>
</dbReference>
<name>A0A328KNZ2_9LACT</name>
<evidence type="ECO:0000256" key="15">
    <source>
        <dbReference type="PIRSR" id="PIRSR000699-1"/>
    </source>
</evidence>
<evidence type="ECO:0000256" key="16">
    <source>
        <dbReference type="PIRSR" id="PIRSR000699-2"/>
    </source>
</evidence>
<evidence type="ECO:0000313" key="20">
    <source>
        <dbReference type="Proteomes" id="UP000249099"/>
    </source>
</evidence>
<evidence type="ECO:0000313" key="21">
    <source>
        <dbReference type="Proteomes" id="UP000315953"/>
    </source>
</evidence>
<dbReference type="PANTHER" id="PTHR34382">
    <property type="entry name" value="PTS SYSTEM N,N'-DIACETYLCHITOBIOSE-SPECIFIC EIIA COMPONENT"/>
    <property type="match status" value="1"/>
</dbReference>